<proteinExistence type="inferred from homology"/>
<evidence type="ECO:0000256" key="3">
    <source>
        <dbReference type="ARBA" id="ARBA00022729"/>
    </source>
</evidence>
<evidence type="ECO:0000256" key="4">
    <source>
        <dbReference type="SAM" id="SignalP"/>
    </source>
</evidence>
<dbReference type="EMBL" id="JAAORC010000002">
    <property type="protein sequence ID" value="MBO8223457.1"/>
    <property type="molecule type" value="Genomic_DNA"/>
</dbReference>
<name>A0A8I2BGZ4_PROMR</name>
<gene>
    <name evidence="5" type="ORF">HA142_08030</name>
</gene>
<evidence type="ECO:0000256" key="1">
    <source>
        <dbReference type="ARBA" id="ARBA00004418"/>
    </source>
</evidence>
<dbReference type="SUPFAM" id="SSF53850">
    <property type="entry name" value="Periplasmic binding protein-like II"/>
    <property type="match status" value="1"/>
</dbReference>
<dbReference type="PANTHER" id="PTHR30024:SF47">
    <property type="entry name" value="TAURINE-BINDING PERIPLASMIC PROTEIN"/>
    <property type="match status" value="1"/>
</dbReference>
<dbReference type="CDD" id="cd13563">
    <property type="entry name" value="PBP2_SsuA_like_6"/>
    <property type="match status" value="1"/>
</dbReference>
<accession>A0A8I2BGZ4</accession>
<feature type="chain" id="PRO_5034032112" evidence="4">
    <location>
        <begin position="29"/>
        <end position="332"/>
    </location>
</feature>
<reference evidence="5" key="1">
    <citation type="submission" date="2020-03" db="EMBL/GenBank/DDBJ databases">
        <title>Genome differentiation and subclade ecological adaptation of Prochlorococcus HLII clade in the global ocean.</title>
        <authorList>
            <person name="Yan W."/>
            <person name="Fen X."/>
            <person name="Zhang W."/>
        </authorList>
    </citation>
    <scope>NUCLEOTIDE SEQUENCE</scope>
    <source>
        <strain evidence="5">XMU1401</strain>
    </source>
</reference>
<dbReference type="GO" id="GO:0016020">
    <property type="term" value="C:membrane"/>
    <property type="evidence" value="ECO:0007669"/>
    <property type="project" value="InterPro"/>
</dbReference>
<keyword evidence="3 4" id="KW-0732">Signal</keyword>
<protein>
    <submittedName>
        <fullName evidence="5">ABC transporter substrate-binding protein</fullName>
    </submittedName>
</protein>
<dbReference type="PANTHER" id="PTHR30024">
    <property type="entry name" value="ALIPHATIC SULFONATES-BINDING PROTEIN-RELATED"/>
    <property type="match status" value="1"/>
</dbReference>
<dbReference type="Pfam" id="PF13379">
    <property type="entry name" value="NMT1_2"/>
    <property type="match status" value="1"/>
</dbReference>
<dbReference type="RefSeq" id="WP_100884053.1">
    <property type="nucleotide sequence ID" value="NZ_JAAORC010000002.1"/>
</dbReference>
<sequence length="332" mass="36253">MFKKLRVFVASFLALILAISLSTLSSPAAPKGEPITLGYSNWAGWWPWAIAVDQNMFEKNGVNVQMKWFDGYVQSMETFAAGKIDGNSQTLNDTISFLPGENGGEVVVLVNDNSAGNDQIIADKSIKSVADLKGKTVAVEEGVVDDFLLVLALNDVGLTRDDVIIKGLPTDQAATAFAAGKVDAVGAFPPFTGTAMKRPGARVIASSKDYPGAIPDLLAVSGDLISERPDDVQKIVKTWWDVRDFMEKNPRKAEKIMAKRAGIPTREYKQYKGGTRFFSLEENLEAFSDGFGMKHMPYAAKQMADFMVKVGFIPEKPDMSKLFNSSFVKNIS</sequence>
<comment type="subcellular location">
    <subcellularLocation>
        <location evidence="1">Periplasm</location>
    </subcellularLocation>
</comment>
<dbReference type="GO" id="GO:0042626">
    <property type="term" value="F:ATPase-coupled transmembrane transporter activity"/>
    <property type="evidence" value="ECO:0007669"/>
    <property type="project" value="InterPro"/>
</dbReference>
<feature type="signal peptide" evidence="4">
    <location>
        <begin position="1"/>
        <end position="28"/>
    </location>
</feature>
<evidence type="ECO:0000256" key="2">
    <source>
        <dbReference type="ARBA" id="ARBA00010742"/>
    </source>
</evidence>
<comment type="similarity">
    <text evidence="2">Belongs to the bacterial solute-binding protein SsuA/TauA family.</text>
</comment>
<evidence type="ECO:0000313" key="5">
    <source>
        <dbReference type="EMBL" id="MBO8223457.1"/>
    </source>
</evidence>
<dbReference type="Gene3D" id="3.40.190.10">
    <property type="entry name" value="Periplasmic binding protein-like II"/>
    <property type="match status" value="2"/>
</dbReference>
<dbReference type="GO" id="GO:0042597">
    <property type="term" value="C:periplasmic space"/>
    <property type="evidence" value="ECO:0007669"/>
    <property type="project" value="UniProtKB-SubCell"/>
</dbReference>
<dbReference type="InterPro" id="IPR010067">
    <property type="entry name" value="ABC_SsuA_sub-bd"/>
</dbReference>
<dbReference type="AlphaFoldDB" id="A0A8I2BGZ4"/>
<dbReference type="NCBIfam" id="TIGR01728">
    <property type="entry name" value="SsuA_fam"/>
    <property type="match status" value="1"/>
</dbReference>
<evidence type="ECO:0000313" key="6">
    <source>
        <dbReference type="Proteomes" id="UP000666562"/>
    </source>
</evidence>
<comment type="caution">
    <text evidence="5">The sequence shown here is derived from an EMBL/GenBank/DDBJ whole genome shotgun (WGS) entry which is preliminary data.</text>
</comment>
<organism evidence="5 6">
    <name type="scientific">Prochlorococcus marinus str. XMU1401</name>
    <dbReference type="NCBI Taxonomy" id="2052594"/>
    <lineage>
        <taxon>Bacteria</taxon>
        <taxon>Bacillati</taxon>
        <taxon>Cyanobacteriota</taxon>
        <taxon>Cyanophyceae</taxon>
        <taxon>Synechococcales</taxon>
        <taxon>Prochlorococcaceae</taxon>
        <taxon>Prochlorococcus</taxon>
    </lineage>
</organism>
<dbReference type="Proteomes" id="UP000666562">
    <property type="component" value="Unassembled WGS sequence"/>
</dbReference>